<dbReference type="EMBL" id="DF849258">
    <property type="protein sequence ID" value="GAT56152.1"/>
    <property type="molecule type" value="Genomic_DNA"/>
</dbReference>
<keyword evidence="8" id="KW-1185">Reference proteome</keyword>
<evidence type="ECO:0000259" key="6">
    <source>
        <dbReference type="Pfam" id="PF24883"/>
    </source>
</evidence>
<organism evidence="7 8">
    <name type="scientific">Mycena chlorophos</name>
    <name type="common">Agaric fungus</name>
    <name type="synonym">Agaricus chlorophos</name>
    <dbReference type="NCBI Taxonomy" id="658473"/>
    <lineage>
        <taxon>Eukaryota</taxon>
        <taxon>Fungi</taxon>
        <taxon>Dikarya</taxon>
        <taxon>Basidiomycota</taxon>
        <taxon>Agaricomycotina</taxon>
        <taxon>Agaricomycetes</taxon>
        <taxon>Agaricomycetidae</taxon>
        <taxon>Agaricales</taxon>
        <taxon>Marasmiineae</taxon>
        <taxon>Mycenaceae</taxon>
        <taxon>Mycena</taxon>
    </lineage>
</organism>
<feature type="region of interest" description="Disordered" evidence="4">
    <location>
        <begin position="1"/>
        <end position="33"/>
    </location>
</feature>
<sequence length="1219" mass="132320">MNIQSTSTPIYGGTGGVGGRGGQQGGAGGPGQGNIVNIKTGSVQVNYAQPDDYYKILDFLSPINFRQRQQEIFQTKEDGTGNWFLQEPKFLEWKSNSDHVLWCSGIPGAGKTVLASLIFEHLKIEERHDTSIVCAFFNYRESHTQSLQNTLGAIVQQMAQDKDDIEPVQILYQKHSKQRTSITLNEMKGLFKDYAQGFHQVYIVIDALDEYTSNKEDLLKVISDGGDNIRLLVTCRPQIHPPQDLEAVLVEVHPPDDDIKSYIMSRIKQSRRLCKYTQDKTVKTEIIKSLTDKAAGMFLFVKLQMDLFSAALTKNTLLQALKSLPADLDSLYTQTLERIKLEKPELADIGISALAWVAFAKRPLTVLELRAALAIPHTSPSMPDDSSMIDVEDLLAACHGLLTVNMGDDGQIFRLVHYSTQEFLDAIRATEFPDIHLKISKTLLACLQWAKNTQVIQQGYFVWDEHIDPEAHPLLLYSEYLLAHMKGDPEHSLTTEFLLGISSIKRYPGWNAKPWEFAYRPKPLTVLWIAVAGNLEYLVEQLLHNPAQIDTAGDTIAVAAYYGYLNLLIIMKAADIPVTQTQLDLALQQAALQDHLLTAKFLVAWGSDIYSYVEGESSLPFNISPWIHETITIAGTAILVAARYGHSDIVQYLLQLGADPNIVEGIEGTVLQAAAYGGHQDIVQLLLNIQADPNIVGGKYGTVLQVAAYRRQQSILELLLNAQADPNTIGGEFGTALQAAAFRGDRNIVEILLYAKADPNIVRGAFGTALQAAACAGYQDVVELLLKSQADPNLVGGTYGTALQAAAFQGHQAIVQLMLNTMADPNIPGGKYGAVLQAAAYRGHRDIVELLLNAKADPHIVGGYYGTALQAAAYGGHQDIVEILLDAKADSHIVGGHYGTALQAAAYGGHQLIVEVLLNAQADPNTVGGEYGTALQAAAYQGHQAVVQLMLDTKADPNIPGGRFGTALQAAAFGGHQDIVELLLKAHTDPNIVGGEYGTALQAAAYRGIQNTVQLLLYVQADPNTVGGEYGTALQAAAYWGHQNIIQLLLNANTDPNIVGGYYGTALQAAAQRGYQTIVELLLNAHTDPNTVGGRYGTALQAAACWGHHNIIELLLNAGTDPNITGGYFGTALQAGSAAGRLEIVQLLLQHNAHLDIISGHHGTALRAASVNGHNEIVRHLLAAGADPDLATNYDEYLWGDSPCSYYSFDEEAPTDLQI</sequence>
<dbReference type="InterPro" id="IPR054471">
    <property type="entry name" value="GPIID_WHD"/>
</dbReference>
<keyword evidence="1" id="KW-0677">Repeat</keyword>
<dbReference type="SUPFAM" id="SSF48403">
    <property type="entry name" value="Ankyrin repeat"/>
    <property type="match status" value="3"/>
</dbReference>
<dbReference type="Pfam" id="PF00023">
    <property type="entry name" value="Ank"/>
    <property type="match status" value="1"/>
</dbReference>
<dbReference type="Pfam" id="PF22939">
    <property type="entry name" value="WHD_GPIID"/>
    <property type="match status" value="1"/>
</dbReference>
<dbReference type="SUPFAM" id="SSF52540">
    <property type="entry name" value="P-loop containing nucleoside triphosphate hydrolases"/>
    <property type="match status" value="1"/>
</dbReference>
<feature type="repeat" description="ANK" evidence="3">
    <location>
        <begin position="1095"/>
        <end position="1127"/>
    </location>
</feature>
<gene>
    <name evidence="7" type="ORF">MCHLO_12838</name>
</gene>
<feature type="domain" description="Nephrocystin 3-like N-terminal" evidence="6">
    <location>
        <begin position="79"/>
        <end position="236"/>
    </location>
</feature>
<evidence type="ECO:0000256" key="4">
    <source>
        <dbReference type="SAM" id="MobiDB-lite"/>
    </source>
</evidence>
<dbReference type="InterPro" id="IPR056884">
    <property type="entry name" value="NPHP3-like_N"/>
</dbReference>
<dbReference type="InterPro" id="IPR036770">
    <property type="entry name" value="Ankyrin_rpt-contain_sf"/>
</dbReference>
<evidence type="ECO:0008006" key="9">
    <source>
        <dbReference type="Google" id="ProtNLM"/>
    </source>
</evidence>
<protein>
    <recommendedName>
        <fullName evidence="9">NACHT domain-containing protein</fullName>
    </recommendedName>
</protein>
<dbReference type="PROSITE" id="PS50297">
    <property type="entry name" value="ANK_REP_REGION"/>
    <property type="match status" value="2"/>
</dbReference>
<reference evidence="7" key="1">
    <citation type="submission" date="2014-09" db="EMBL/GenBank/DDBJ databases">
        <title>Genome sequence of the luminous mushroom Mycena chlorophos for searching fungal bioluminescence genes.</title>
        <authorList>
            <person name="Tanaka Y."/>
            <person name="Kasuga D."/>
            <person name="Oba Y."/>
            <person name="Hase S."/>
            <person name="Sato K."/>
            <person name="Oba Y."/>
            <person name="Sakakibara Y."/>
        </authorList>
    </citation>
    <scope>NUCLEOTIDE SEQUENCE</scope>
</reference>
<dbReference type="SMART" id="SM00248">
    <property type="entry name" value="ANK"/>
    <property type="match status" value="19"/>
</dbReference>
<evidence type="ECO:0000313" key="8">
    <source>
        <dbReference type="Proteomes" id="UP000815677"/>
    </source>
</evidence>
<dbReference type="Proteomes" id="UP000815677">
    <property type="component" value="Unassembled WGS sequence"/>
</dbReference>
<proteinExistence type="predicted"/>
<evidence type="ECO:0000256" key="1">
    <source>
        <dbReference type="ARBA" id="ARBA00022737"/>
    </source>
</evidence>
<dbReference type="InterPro" id="IPR027417">
    <property type="entry name" value="P-loop_NTPase"/>
</dbReference>
<accession>A0ABQ0M008</accession>
<evidence type="ECO:0000259" key="5">
    <source>
        <dbReference type="Pfam" id="PF22939"/>
    </source>
</evidence>
<evidence type="ECO:0000256" key="3">
    <source>
        <dbReference type="PROSITE-ProRule" id="PRU00023"/>
    </source>
</evidence>
<dbReference type="PANTHER" id="PTHR24171">
    <property type="entry name" value="ANKYRIN REPEAT DOMAIN-CONTAINING PROTEIN 39-RELATED"/>
    <property type="match status" value="1"/>
</dbReference>
<feature type="repeat" description="ANK" evidence="3">
    <location>
        <begin position="633"/>
        <end position="665"/>
    </location>
</feature>
<evidence type="ECO:0000256" key="2">
    <source>
        <dbReference type="ARBA" id="ARBA00023043"/>
    </source>
</evidence>
<keyword evidence="2 3" id="KW-0040">ANK repeat</keyword>
<dbReference type="Gene3D" id="3.40.50.300">
    <property type="entry name" value="P-loop containing nucleotide triphosphate hydrolases"/>
    <property type="match status" value="1"/>
</dbReference>
<feature type="repeat" description="ANK" evidence="3">
    <location>
        <begin position="1161"/>
        <end position="1193"/>
    </location>
</feature>
<feature type="compositionally biased region" description="Gly residues" evidence="4">
    <location>
        <begin position="12"/>
        <end position="32"/>
    </location>
</feature>
<dbReference type="PROSITE" id="PS50088">
    <property type="entry name" value="ANK_REPEAT"/>
    <property type="match status" value="3"/>
</dbReference>
<dbReference type="Pfam" id="PF12796">
    <property type="entry name" value="Ank_2"/>
    <property type="match status" value="6"/>
</dbReference>
<evidence type="ECO:0000313" key="7">
    <source>
        <dbReference type="EMBL" id="GAT56152.1"/>
    </source>
</evidence>
<dbReference type="InterPro" id="IPR002110">
    <property type="entry name" value="Ankyrin_rpt"/>
</dbReference>
<feature type="domain" description="GPI inositol-deacylase winged helix" evidence="5">
    <location>
        <begin position="353"/>
        <end position="424"/>
    </location>
</feature>
<name>A0ABQ0M008_MYCCL</name>
<dbReference type="Gene3D" id="1.25.40.20">
    <property type="entry name" value="Ankyrin repeat-containing domain"/>
    <property type="match status" value="4"/>
</dbReference>
<dbReference type="Pfam" id="PF24883">
    <property type="entry name" value="NPHP3_N"/>
    <property type="match status" value="1"/>
</dbReference>